<reference evidence="1 2" key="1">
    <citation type="journal article" date="2017" name="Gigascience">
        <title>Draft genome of the honey bee ectoparasitic mite, Tropilaelaps mercedesae, is shaped by the parasitic life history.</title>
        <authorList>
            <person name="Dong X."/>
            <person name="Armstrong S.D."/>
            <person name="Xia D."/>
            <person name="Makepeace B.L."/>
            <person name="Darby A.C."/>
            <person name="Kadowaki T."/>
        </authorList>
    </citation>
    <scope>NUCLEOTIDE SEQUENCE [LARGE SCALE GENOMIC DNA]</scope>
    <source>
        <strain evidence="1">Wuxi-XJTLU</strain>
    </source>
</reference>
<accession>A0A1V9X976</accession>
<dbReference type="InParanoid" id="A0A1V9X976"/>
<name>A0A1V9X976_9ACAR</name>
<proteinExistence type="predicted"/>
<evidence type="ECO:0000313" key="1">
    <source>
        <dbReference type="EMBL" id="OQR70094.1"/>
    </source>
</evidence>
<gene>
    <name evidence="1" type="ORF">BIW11_04219</name>
</gene>
<sequence>MACFPVVDTTDDVVFARSKTRLSHREAVPNDTCIKVKINASFVGVDNLPREFPIACRGAMMRMKVSLSKASNGTTLACLARVFRYSCAALNRIAAIAYGIDLEGLENPDNLFVKNVT</sequence>
<dbReference type="Proteomes" id="UP000192247">
    <property type="component" value="Unassembled WGS sequence"/>
</dbReference>
<keyword evidence="2" id="KW-1185">Reference proteome</keyword>
<evidence type="ECO:0000313" key="2">
    <source>
        <dbReference type="Proteomes" id="UP000192247"/>
    </source>
</evidence>
<dbReference type="EMBL" id="MNPL01018559">
    <property type="protein sequence ID" value="OQR70094.1"/>
    <property type="molecule type" value="Genomic_DNA"/>
</dbReference>
<dbReference type="AlphaFoldDB" id="A0A1V9X976"/>
<organism evidence="1 2">
    <name type="scientific">Tropilaelaps mercedesae</name>
    <dbReference type="NCBI Taxonomy" id="418985"/>
    <lineage>
        <taxon>Eukaryota</taxon>
        <taxon>Metazoa</taxon>
        <taxon>Ecdysozoa</taxon>
        <taxon>Arthropoda</taxon>
        <taxon>Chelicerata</taxon>
        <taxon>Arachnida</taxon>
        <taxon>Acari</taxon>
        <taxon>Parasitiformes</taxon>
        <taxon>Mesostigmata</taxon>
        <taxon>Gamasina</taxon>
        <taxon>Dermanyssoidea</taxon>
        <taxon>Laelapidae</taxon>
        <taxon>Tropilaelaps</taxon>
    </lineage>
</organism>
<comment type="caution">
    <text evidence="1">The sequence shown here is derived from an EMBL/GenBank/DDBJ whole genome shotgun (WGS) entry which is preliminary data.</text>
</comment>
<protein>
    <submittedName>
        <fullName evidence="1">Uncharacterized protein</fullName>
    </submittedName>
</protein>